<dbReference type="SUPFAM" id="SSF158791">
    <property type="entry name" value="MgtE N-terminal domain-like"/>
    <property type="match status" value="1"/>
</dbReference>
<comment type="caution">
    <text evidence="1">The sequence shown here is derived from an EMBL/GenBank/DDBJ whole genome shotgun (WGS) entry which is preliminary data.</text>
</comment>
<evidence type="ECO:0000313" key="2">
    <source>
        <dbReference type="Proteomes" id="UP001589670"/>
    </source>
</evidence>
<dbReference type="EMBL" id="JBHMEC010000003">
    <property type="protein sequence ID" value="MFB9148545.1"/>
    <property type="molecule type" value="Genomic_DNA"/>
</dbReference>
<gene>
    <name evidence="1" type="ORF">ACFFU4_02115</name>
</gene>
<evidence type="ECO:0000313" key="1">
    <source>
        <dbReference type="EMBL" id="MFB9148545.1"/>
    </source>
</evidence>
<keyword evidence="2" id="KW-1185">Reference proteome</keyword>
<protein>
    <submittedName>
        <fullName evidence="1">MotE family protein</fullName>
    </submittedName>
</protein>
<sequence length="189" mass="20065">MKRARPRFRMRPRGTLAVIAALLVASALVRLGDGAGRAMARTDTTAGEAPAPGETPADLQRLLDDMMAREARLAEDEAALADRRAALALVDAETARKLDELAAAEESLRRTVAIAETAAEDDIARLTRVYETMKPKEAAALFEQMDARFAAGFLARMRPEAAAGIMAGLSPGAAHTISVVLAGRNAARE</sequence>
<reference evidence="1 2" key="1">
    <citation type="submission" date="2024-09" db="EMBL/GenBank/DDBJ databases">
        <authorList>
            <person name="Sun Q."/>
            <person name="Mori K."/>
        </authorList>
    </citation>
    <scope>NUCLEOTIDE SEQUENCE [LARGE SCALE GENOMIC DNA]</scope>
    <source>
        <strain evidence="1 2">CECT 9424</strain>
    </source>
</reference>
<name>A0ABV5HVU2_9RHOB</name>
<organism evidence="1 2">
    <name type="scientific">Roseovarius ramblicola</name>
    <dbReference type="NCBI Taxonomy" id="2022336"/>
    <lineage>
        <taxon>Bacteria</taxon>
        <taxon>Pseudomonadati</taxon>
        <taxon>Pseudomonadota</taxon>
        <taxon>Alphaproteobacteria</taxon>
        <taxon>Rhodobacterales</taxon>
        <taxon>Roseobacteraceae</taxon>
        <taxon>Roseovarius</taxon>
    </lineage>
</organism>
<proteinExistence type="predicted"/>
<dbReference type="Proteomes" id="UP001589670">
    <property type="component" value="Unassembled WGS sequence"/>
</dbReference>
<accession>A0ABV5HVU2</accession>
<dbReference type="RefSeq" id="WP_377066570.1">
    <property type="nucleotide sequence ID" value="NZ_JBHMEC010000003.1"/>
</dbReference>